<evidence type="ECO:0000256" key="3">
    <source>
        <dbReference type="ARBA" id="ARBA00023239"/>
    </source>
</evidence>
<accession>A8LHY5</accession>
<sequence length="251" mass="25754">MDDFRTRMLAGEMLAGTFVKTPAIEMVEVLALSGLDFACLDAEHAPFDRGRIDACLALGLALGFPLLVRVAEATPPALMQALDAGAAGVVVPHVDSAAAAARIAKACRYGHGGRGFAGSTRSAGYGTRGMGDVLSDGPKPLVIAQIEDPEGVDACEGIAATPGVDGIFLGPADLSVSHGKMDQTSPELMAAIDRVGAACAASGKPYMTFTPDVEKAAAWRAHGFSVFFVASEHAWMLQGARAVAKGIKALG</sequence>
<comment type="similarity">
    <text evidence="1">Belongs to the HpcH/HpaI aldolase family.</text>
</comment>
<dbReference type="HOGENOM" id="CLU_059964_4_1_5"/>
<dbReference type="PANTHER" id="PTHR30502">
    <property type="entry name" value="2-KETO-3-DEOXY-L-RHAMNONATE ALDOLASE"/>
    <property type="match status" value="1"/>
</dbReference>
<dbReference type="PANTHER" id="PTHR30502:SF0">
    <property type="entry name" value="PHOSPHOENOLPYRUVATE CARBOXYLASE FAMILY PROTEIN"/>
    <property type="match status" value="1"/>
</dbReference>
<gene>
    <name evidence="5" type="ordered locus">Dshi_2586</name>
</gene>
<dbReference type="GO" id="GO:0016832">
    <property type="term" value="F:aldehyde-lyase activity"/>
    <property type="evidence" value="ECO:0007669"/>
    <property type="project" value="TreeGrafter"/>
</dbReference>
<dbReference type="KEGG" id="dsh:Dshi_2586"/>
<dbReference type="InterPro" id="IPR005000">
    <property type="entry name" value="Aldolase/citrate-lyase_domain"/>
</dbReference>
<evidence type="ECO:0000259" key="4">
    <source>
        <dbReference type="Pfam" id="PF03328"/>
    </source>
</evidence>
<dbReference type="AlphaFoldDB" id="A8LHY5"/>
<dbReference type="GO" id="GO:0046872">
    <property type="term" value="F:metal ion binding"/>
    <property type="evidence" value="ECO:0007669"/>
    <property type="project" value="UniProtKB-KW"/>
</dbReference>
<evidence type="ECO:0000256" key="2">
    <source>
        <dbReference type="ARBA" id="ARBA00022723"/>
    </source>
</evidence>
<keyword evidence="6" id="KW-1185">Reference proteome</keyword>
<dbReference type="InterPro" id="IPR040442">
    <property type="entry name" value="Pyrv_kinase-like_dom_sf"/>
</dbReference>
<dbReference type="EMBL" id="CP000830">
    <property type="protein sequence ID" value="ABV94319.1"/>
    <property type="molecule type" value="Genomic_DNA"/>
</dbReference>
<dbReference type="SUPFAM" id="SSF51621">
    <property type="entry name" value="Phosphoenolpyruvate/pyruvate domain"/>
    <property type="match status" value="1"/>
</dbReference>
<dbReference type="RefSeq" id="WP_012179247.1">
    <property type="nucleotide sequence ID" value="NC_009952.1"/>
</dbReference>
<dbReference type="InterPro" id="IPR015813">
    <property type="entry name" value="Pyrv/PenolPyrv_kinase-like_dom"/>
</dbReference>
<organism evidence="5 6">
    <name type="scientific">Dinoroseobacter shibae (strain DSM 16493 / NCIMB 14021 / DFL 12)</name>
    <dbReference type="NCBI Taxonomy" id="398580"/>
    <lineage>
        <taxon>Bacteria</taxon>
        <taxon>Pseudomonadati</taxon>
        <taxon>Pseudomonadota</taxon>
        <taxon>Alphaproteobacteria</taxon>
        <taxon>Rhodobacterales</taxon>
        <taxon>Roseobacteraceae</taxon>
        <taxon>Dinoroseobacter</taxon>
    </lineage>
</organism>
<evidence type="ECO:0000256" key="1">
    <source>
        <dbReference type="ARBA" id="ARBA00005568"/>
    </source>
</evidence>
<dbReference type="STRING" id="398580.Dshi_2586"/>
<dbReference type="GO" id="GO:0005737">
    <property type="term" value="C:cytoplasm"/>
    <property type="evidence" value="ECO:0007669"/>
    <property type="project" value="TreeGrafter"/>
</dbReference>
<evidence type="ECO:0000313" key="6">
    <source>
        <dbReference type="Proteomes" id="UP000006833"/>
    </source>
</evidence>
<dbReference type="Gene3D" id="3.20.20.60">
    <property type="entry name" value="Phosphoenolpyruvate-binding domains"/>
    <property type="match status" value="1"/>
</dbReference>
<feature type="domain" description="HpcH/HpaI aldolase/citrate lyase" evidence="4">
    <location>
        <begin position="16"/>
        <end position="229"/>
    </location>
</feature>
<reference evidence="6" key="1">
    <citation type="journal article" date="2010" name="ISME J.">
        <title>The complete genome sequence of the algal symbiont Dinoroseobacter shibae: a hitchhiker's guide to life in the sea.</title>
        <authorList>
            <person name="Wagner-Dobler I."/>
            <person name="Ballhausen B."/>
            <person name="Berger M."/>
            <person name="Brinkhoff T."/>
            <person name="Buchholz I."/>
            <person name="Bunk B."/>
            <person name="Cypionka H."/>
            <person name="Daniel R."/>
            <person name="Drepper T."/>
            <person name="Gerdts G."/>
            <person name="Hahnke S."/>
            <person name="Han C."/>
            <person name="Jahn D."/>
            <person name="Kalhoefer D."/>
            <person name="Kiss H."/>
            <person name="Klenk H.P."/>
            <person name="Kyrpides N."/>
            <person name="Liebl W."/>
            <person name="Liesegang H."/>
            <person name="Meincke L."/>
            <person name="Pati A."/>
            <person name="Petersen J."/>
            <person name="Piekarski T."/>
            <person name="Pommerenke C."/>
            <person name="Pradella S."/>
            <person name="Pukall R."/>
            <person name="Rabus R."/>
            <person name="Stackebrandt E."/>
            <person name="Thole S."/>
            <person name="Thompson L."/>
            <person name="Tielen P."/>
            <person name="Tomasch J."/>
            <person name="von Jan M."/>
            <person name="Wanphrut N."/>
            <person name="Wichels A."/>
            <person name="Zech H."/>
            <person name="Simon M."/>
        </authorList>
    </citation>
    <scope>NUCLEOTIDE SEQUENCE [LARGE SCALE GENOMIC DNA]</scope>
    <source>
        <strain evidence="6">DSM 16493 / NCIMB 14021 / DFL 12</strain>
    </source>
</reference>
<dbReference type="Proteomes" id="UP000006833">
    <property type="component" value="Chromosome"/>
</dbReference>
<keyword evidence="2" id="KW-0479">Metal-binding</keyword>
<protein>
    <submittedName>
        <fullName evidence="5">HpcH/HpaI aldolase</fullName>
    </submittedName>
</protein>
<dbReference type="eggNOG" id="COG3836">
    <property type="taxonomic scope" value="Bacteria"/>
</dbReference>
<dbReference type="InterPro" id="IPR050251">
    <property type="entry name" value="HpcH-HpaI_aldolase"/>
</dbReference>
<keyword evidence="3" id="KW-0456">Lyase</keyword>
<proteinExistence type="inferred from homology"/>
<dbReference type="OrthoDB" id="9802624at2"/>
<evidence type="ECO:0000313" key="5">
    <source>
        <dbReference type="EMBL" id="ABV94319.1"/>
    </source>
</evidence>
<name>A8LHY5_DINSH</name>
<dbReference type="Pfam" id="PF03328">
    <property type="entry name" value="HpcH_HpaI"/>
    <property type="match status" value="1"/>
</dbReference>